<dbReference type="GO" id="GO:0080079">
    <property type="term" value="F:cellobiose glucosidase activity"/>
    <property type="evidence" value="ECO:0007669"/>
    <property type="project" value="UniProtKB-ARBA"/>
</dbReference>
<dbReference type="Proteomes" id="UP000193218">
    <property type="component" value="Unassembled WGS sequence"/>
</dbReference>
<evidence type="ECO:0000256" key="2">
    <source>
        <dbReference type="ARBA" id="ARBA00010838"/>
    </source>
</evidence>
<dbReference type="SUPFAM" id="SSF51445">
    <property type="entry name" value="(Trans)glycosidases"/>
    <property type="match status" value="1"/>
</dbReference>
<dbReference type="InterPro" id="IPR001360">
    <property type="entry name" value="Glyco_hydro_1"/>
</dbReference>
<keyword evidence="7" id="KW-0119">Carbohydrate metabolism</keyword>
<dbReference type="AlphaFoldDB" id="A0A1Y1UDP9"/>
<dbReference type="PANTHER" id="PTHR10353">
    <property type="entry name" value="GLYCOSYL HYDROLASE"/>
    <property type="match status" value="1"/>
</dbReference>
<evidence type="ECO:0000256" key="1">
    <source>
        <dbReference type="ARBA" id="ARBA00000448"/>
    </source>
</evidence>
<evidence type="ECO:0000313" key="10">
    <source>
        <dbReference type="EMBL" id="ORX36109.1"/>
    </source>
</evidence>
<evidence type="ECO:0000256" key="6">
    <source>
        <dbReference type="ARBA" id="ARBA00023295"/>
    </source>
</evidence>
<dbReference type="InParanoid" id="A0A1Y1UDP9"/>
<sequence length="483" mass="55523">MTRSMEDLNGHVGHRLPADFMWGYATAAQQIEGAVDEDGRGESIWDRFASAQSSKVQDGSNSNETCDSYHRYKDDVRILKQYKAKGYRFSLSWPRIIPKGGRDDPVNPLGLQYYNNLINELLAEGITPYVTLYHWDCPQALEDRYGGWRDKDEIVQDFRRYAQVCFEAFGDRVKNWITINEPYVVTIPGWFNGDCAPGRSSKRPFSADGNTETEPWIVGHNLMLAHAHAYQLYDKYYRPQQGGKLSITLNGDWVEPWSDDESSHRAAERKMAAAIGWFADPIFLGHESKIMREMLGDRLPTFTPEEWCLVKGSSDFYGCNTYTTNYIKCGGDDVSLGNSELFFQNSRGESLGDPCACPWLVSCPWGFRKHLGYLYRRYKKPILVTEAGFACKDEHLMTREEACNDVERTAYHINYLDNLLKAVIEDGVDVRSYFGWTLMDNWEWAEGYIPRFGVTYVDFKTKQRYPKDSAGAITRWFDKHLSA</sequence>
<evidence type="ECO:0000256" key="3">
    <source>
        <dbReference type="ARBA" id="ARBA00012744"/>
    </source>
</evidence>
<dbReference type="RefSeq" id="XP_021870238.1">
    <property type="nucleotide sequence ID" value="XM_022016306.1"/>
</dbReference>
<keyword evidence="6" id="KW-0326">Glycosidase</keyword>
<evidence type="ECO:0000256" key="8">
    <source>
        <dbReference type="ARBA" id="ARBA00056775"/>
    </source>
</evidence>
<keyword evidence="7" id="KW-0624">Polysaccharide degradation</keyword>
<dbReference type="GeneID" id="33558115"/>
<evidence type="ECO:0000256" key="7">
    <source>
        <dbReference type="ARBA" id="ARBA00023326"/>
    </source>
</evidence>
<comment type="caution">
    <text evidence="10">The sequence shown here is derived from an EMBL/GenBank/DDBJ whole genome shotgun (WGS) entry which is preliminary data.</text>
</comment>
<dbReference type="GO" id="GO:0030245">
    <property type="term" value="P:cellulose catabolic process"/>
    <property type="evidence" value="ECO:0007669"/>
    <property type="project" value="UniProtKB-KW"/>
</dbReference>
<evidence type="ECO:0000256" key="4">
    <source>
        <dbReference type="ARBA" id="ARBA00022801"/>
    </source>
</evidence>
<comment type="similarity">
    <text evidence="2 9">Belongs to the glycosyl hydrolase 1 family.</text>
</comment>
<accession>A0A1Y1UDP9</accession>
<dbReference type="PANTHER" id="PTHR10353:SF36">
    <property type="entry name" value="LP05116P"/>
    <property type="match status" value="1"/>
</dbReference>
<organism evidence="10 11">
    <name type="scientific">Kockovaella imperatae</name>
    <dbReference type="NCBI Taxonomy" id="4999"/>
    <lineage>
        <taxon>Eukaryota</taxon>
        <taxon>Fungi</taxon>
        <taxon>Dikarya</taxon>
        <taxon>Basidiomycota</taxon>
        <taxon>Agaricomycotina</taxon>
        <taxon>Tremellomycetes</taxon>
        <taxon>Tremellales</taxon>
        <taxon>Cuniculitremaceae</taxon>
        <taxon>Kockovaella</taxon>
    </lineage>
</organism>
<dbReference type="InterPro" id="IPR017853">
    <property type="entry name" value="GH"/>
</dbReference>
<dbReference type="Pfam" id="PF00232">
    <property type="entry name" value="Glyco_hydro_1"/>
    <property type="match status" value="1"/>
</dbReference>
<protein>
    <recommendedName>
        <fullName evidence="3">beta-glucosidase</fullName>
        <ecNumber evidence="3">3.2.1.21</ecNumber>
    </recommendedName>
</protein>
<dbReference type="FunFam" id="3.20.20.80:FF:000011">
    <property type="entry name" value="Cytosolic beta-glucosidase"/>
    <property type="match status" value="1"/>
</dbReference>
<comment type="catalytic activity">
    <reaction evidence="1">
        <text>Hydrolysis of terminal, non-reducing beta-D-glucosyl residues with release of beta-D-glucose.</text>
        <dbReference type="EC" id="3.2.1.21"/>
    </reaction>
</comment>
<keyword evidence="5" id="KW-0136">Cellulose degradation</keyword>
<gene>
    <name evidence="10" type="ORF">BD324DRAFT_630206</name>
</gene>
<dbReference type="EMBL" id="NBSH01000009">
    <property type="protein sequence ID" value="ORX36109.1"/>
    <property type="molecule type" value="Genomic_DNA"/>
</dbReference>
<dbReference type="Gene3D" id="3.20.20.80">
    <property type="entry name" value="Glycosidases"/>
    <property type="match status" value="1"/>
</dbReference>
<dbReference type="EC" id="3.2.1.21" evidence="3"/>
<dbReference type="PRINTS" id="PR00131">
    <property type="entry name" value="GLHYDRLASE1"/>
</dbReference>
<proteinExistence type="inferred from homology"/>
<keyword evidence="4 10" id="KW-0378">Hydrolase</keyword>
<keyword evidence="11" id="KW-1185">Reference proteome</keyword>
<comment type="function">
    <text evidence="8">Plays an important role in cellulose degradation. Shows hydrolytic activity against several glycosidic compounds.</text>
</comment>
<name>A0A1Y1UDP9_9TREE</name>
<evidence type="ECO:0000313" key="11">
    <source>
        <dbReference type="Proteomes" id="UP000193218"/>
    </source>
</evidence>
<evidence type="ECO:0000256" key="9">
    <source>
        <dbReference type="RuleBase" id="RU003690"/>
    </source>
</evidence>
<reference evidence="10 11" key="1">
    <citation type="submission" date="2017-03" db="EMBL/GenBank/DDBJ databases">
        <title>Widespread Adenine N6-methylation of Active Genes in Fungi.</title>
        <authorList>
            <consortium name="DOE Joint Genome Institute"/>
            <person name="Mondo S.J."/>
            <person name="Dannebaum R.O."/>
            <person name="Kuo R.C."/>
            <person name="Louie K.B."/>
            <person name="Bewick A.J."/>
            <person name="Labutti K."/>
            <person name="Haridas S."/>
            <person name="Kuo A."/>
            <person name="Salamov A."/>
            <person name="Ahrendt S.R."/>
            <person name="Lau R."/>
            <person name="Bowen B.P."/>
            <person name="Lipzen A."/>
            <person name="Sullivan W."/>
            <person name="Andreopoulos W.B."/>
            <person name="Clum A."/>
            <person name="Lindquist E."/>
            <person name="Daum C."/>
            <person name="Northen T.R."/>
            <person name="Ramamoorthy G."/>
            <person name="Schmitz R.J."/>
            <person name="Gryganskyi A."/>
            <person name="Culley D."/>
            <person name="Magnuson J."/>
            <person name="James T.Y."/>
            <person name="O'Malley M.A."/>
            <person name="Stajich J.E."/>
            <person name="Spatafora J.W."/>
            <person name="Visel A."/>
            <person name="Grigoriev I.V."/>
        </authorList>
    </citation>
    <scope>NUCLEOTIDE SEQUENCE [LARGE SCALE GENOMIC DNA]</scope>
    <source>
        <strain evidence="10 11">NRRL Y-17943</strain>
    </source>
</reference>
<evidence type="ECO:0000256" key="5">
    <source>
        <dbReference type="ARBA" id="ARBA00023001"/>
    </source>
</evidence>
<dbReference type="STRING" id="4999.A0A1Y1UDP9"/>
<dbReference type="OrthoDB" id="65569at2759"/>